<organism evidence="1 2">
    <name type="scientific">Botrimarina colliarenosi</name>
    <dbReference type="NCBI Taxonomy" id="2528001"/>
    <lineage>
        <taxon>Bacteria</taxon>
        <taxon>Pseudomonadati</taxon>
        <taxon>Planctomycetota</taxon>
        <taxon>Planctomycetia</taxon>
        <taxon>Pirellulales</taxon>
        <taxon>Lacipirellulaceae</taxon>
        <taxon>Botrimarina</taxon>
    </lineage>
</organism>
<dbReference type="EMBL" id="SJPR01000001">
    <property type="protein sequence ID" value="TWU00398.1"/>
    <property type="molecule type" value="Genomic_DNA"/>
</dbReference>
<keyword evidence="2" id="KW-1185">Reference proteome</keyword>
<dbReference type="Proteomes" id="UP000317421">
    <property type="component" value="Unassembled WGS sequence"/>
</dbReference>
<evidence type="ECO:0000313" key="2">
    <source>
        <dbReference type="Proteomes" id="UP000317421"/>
    </source>
</evidence>
<proteinExistence type="predicted"/>
<comment type="caution">
    <text evidence="1">The sequence shown here is derived from an EMBL/GenBank/DDBJ whole genome shotgun (WGS) entry which is preliminary data.</text>
</comment>
<protein>
    <submittedName>
        <fullName evidence="1">Uncharacterized protein</fullName>
    </submittedName>
</protein>
<reference evidence="1 2" key="1">
    <citation type="submission" date="2019-02" db="EMBL/GenBank/DDBJ databases">
        <title>Deep-cultivation of Planctomycetes and their phenomic and genomic characterization uncovers novel biology.</title>
        <authorList>
            <person name="Wiegand S."/>
            <person name="Jogler M."/>
            <person name="Boedeker C."/>
            <person name="Pinto D."/>
            <person name="Vollmers J."/>
            <person name="Rivas-Marin E."/>
            <person name="Kohn T."/>
            <person name="Peeters S.H."/>
            <person name="Heuer A."/>
            <person name="Rast P."/>
            <person name="Oberbeckmann S."/>
            <person name="Bunk B."/>
            <person name="Jeske O."/>
            <person name="Meyerdierks A."/>
            <person name="Storesund J.E."/>
            <person name="Kallscheuer N."/>
            <person name="Luecker S."/>
            <person name="Lage O.M."/>
            <person name="Pohl T."/>
            <person name="Merkel B.J."/>
            <person name="Hornburger P."/>
            <person name="Mueller R.-W."/>
            <person name="Bruemmer F."/>
            <person name="Labrenz M."/>
            <person name="Spormann A.M."/>
            <person name="Op Den Camp H."/>
            <person name="Overmann J."/>
            <person name="Amann R."/>
            <person name="Jetten M.S.M."/>
            <person name="Mascher T."/>
            <person name="Medema M.H."/>
            <person name="Devos D.P."/>
            <person name="Kaster A.-K."/>
            <person name="Ovreas L."/>
            <person name="Rohde M."/>
            <person name="Galperin M.Y."/>
            <person name="Jogler C."/>
        </authorList>
    </citation>
    <scope>NUCLEOTIDE SEQUENCE [LARGE SCALE GENOMIC DNA]</scope>
    <source>
        <strain evidence="1 2">Pla108</strain>
    </source>
</reference>
<dbReference type="AlphaFoldDB" id="A0A5C6ALP8"/>
<accession>A0A5C6ALP8</accession>
<evidence type="ECO:0000313" key="1">
    <source>
        <dbReference type="EMBL" id="TWU00398.1"/>
    </source>
</evidence>
<gene>
    <name evidence="1" type="ORF">Pla108_13480</name>
</gene>
<sequence>MTERPRLEAAEVFRGGGSRFLDRYGKTLSHAQHRALRAIVACRTKVLGGHADRWGVRRHAAELQLVPQSALPEVSGIGSRCLA</sequence>
<name>A0A5C6ALP8_9BACT</name>